<evidence type="ECO:0000313" key="3">
    <source>
        <dbReference type="Proteomes" id="UP000701853"/>
    </source>
</evidence>
<proteinExistence type="predicted"/>
<dbReference type="SUPFAM" id="SSF50998">
    <property type="entry name" value="Quinoprotein alcohol dehydrogenase-like"/>
    <property type="match status" value="1"/>
</dbReference>
<dbReference type="Gene3D" id="3.90.1150.10">
    <property type="entry name" value="Aspartate Aminotransferase, domain 1"/>
    <property type="match status" value="1"/>
</dbReference>
<dbReference type="Pfam" id="PF00400">
    <property type="entry name" value="WD40"/>
    <property type="match status" value="2"/>
</dbReference>
<dbReference type="PANTHER" id="PTHR45086:SF1">
    <property type="entry name" value="WD REPEAT-CONTAINING PROTEIN PCN"/>
    <property type="match status" value="1"/>
</dbReference>
<feature type="repeat" description="WD" evidence="1">
    <location>
        <begin position="212"/>
        <end position="244"/>
    </location>
</feature>
<dbReference type="SMART" id="SM00320">
    <property type="entry name" value="WD40"/>
    <property type="match status" value="6"/>
</dbReference>
<dbReference type="PROSITE" id="PS50294">
    <property type="entry name" value="WD_REPEATS_REGION"/>
    <property type="match status" value="1"/>
</dbReference>
<dbReference type="EMBL" id="JAHUZN010000003">
    <property type="protein sequence ID" value="KAG8499176.1"/>
    <property type="molecule type" value="Genomic_DNA"/>
</dbReference>
<dbReference type="InterPro" id="IPR015422">
    <property type="entry name" value="PyrdxlP-dep_Trfase_small"/>
</dbReference>
<dbReference type="InterPro" id="IPR001680">
    <property type="entry name" value="WD40_rpt"/>
</dbReference>
<dbReference type="InterPro" id="IPR015943">
    <property type="entry name" value="WD40/YVTN_repeat-like_dom_sf"/>
</dbReference>
<dbReference type="PROSITE" id="PS50082">
    <property type="entry name" value="WD_REPEATS_2"/>
    <property type="match status" value="2"/>
</dbReference>
<accession>A0A8J6D8M3</accession>
<gene>
    <name evidence="2" type="ORF">CXB51_005553</name>
</gene>
<dbReference type="InterPro" id="IPR036322">
    <property type="entry name" value="WD40_repeat_dom_sf"/>
</dbReference>
<dbReference type="OrthoDB" id="8883818at2759"/>
<feature type="repeat" description="WD" evidence="1">
    <location>
        <begin position="294"/>
        <end position="325"/>
    </location>
</feature>
<organism evidence="2 3">
    <name type="scientific">Gossypium anomalum</name>
    <dbReference type="NCBI Taxonomy" id="47600"/>
    <lineage>
        <taxon>Eukaryota</taxon>
        <taxon>Viridiplantae</taxon>
        <taxon>Streptophyta</taxon>
        <taxon>Embryophyta</taxon>
        <taxon>Tracheophyta</taxon>
        <taxon>Spermatophyta</taxon>
        <taxon>Magnoliopsida</taxon>
        <taxon>eudicotyledons</taxon>
        <taxon>Gunneridae</taxon>
        <taxon>Pentapetalae</taxon>
        <taxon>rosids</taxon>
        <taxon>malvids</taxon>
        <taxon>Malvales</taxon>
        <taxon>Malvaceae</taxon>
        <taxon>Malvoideae</taxon>
        <taxon>Gossypium</taxon>
    </lineage>
</organism>
<dbReference type="Proteomes" id="UP000701853">
    <property type="component" value="Chromosome 3"/>
</dbReference>
<keyword evidence="3" id="KW-1185">Reference proteome</keyword>
<comment type="caution">
    <text evidence="2">The sequence shown here is derived from an EMBL/GenBank/DDBJ whole genome shotgun (WGS) entry which is preliminary data.</text>
</comment>
<dbReference type="InterPro" id="IPR044622">
    <property type="entry name" value="PCN"/>
</dbReference>
<dbReference type="GO" id="GO:0010073">
    <property type="term" value="P:meristem maintenance"/>
    <property type="evidence" value="ECO:0007669"/>
    <property type="project" value="InterPro"/>
</dbReference>
<name>A0A8J6D8M3_9ROSI</name>
<dbReference type="AlphaFoldDB" id="A0A8J6D8M3"/>
<dbReference type="PANTHER" id="PTHR45086">
    <property type="entry name" value="WD REPEAT-CONTAINING PROTEIN PCN"/>
    <property type="match status" value="1"/>
</dbReference>
<dbReference type="GO" id="GO:0035266">
    <property type="term" value="P:meristem growth"/>
    <property type="evidence" value="ECO:0007669"/>
    <property type="project" value="InterPro"/>
</dbReference>
<dbReference type="Gene3D" id="2.130.10.10">
    <property type="entry name" value="YVTN repeat-like/Quinoprotein amine dehydrogenase"/>
    <property type="match status" value="4"/>
</dbReference>
<dbReference type="InterPro" id="IPR011047">
    <property type="entry name" value="Quinoprotein_ADH-like_sf"/>
</dbReference>
<evidence type="ECO:0000256" key="1">
    <source>
        <dbReference type="PROSITE-ProRule" id="PRU00221"/>
    </source>
</evidence>
<dbReference type="SUPFAM" id="SSF50978">
    <property type="entry name" value="WD40 repeat-like"/>
    <property type="match status" value="1"/>
</dbReference>
<keyword evidence="1" id="KW-0853">WD repeat</keyword>
<sequence>MLLKPYRTSSVDWKPSPVVALATSADDSQLAAAREDGSLEIWLVSPGSVGWHHQLTIHGDSTCRVSSLVWCCVGSEGLSSGRLFSSSIDGSVSEWDLFNLKQKIVLESIGVSIWQMAVAPVIKLPAPEEPSCWHSGNGFLNDKYEYNDSDDAENYQSEDASDSEQVHQKLVTDDRRVAIACDDGAVRIYTISNLDKLIYHKSLPRVSGRALSVTWSHDSNSIYSGSSDGLIRCWNVDLGHEIFRSTVALGGLGSGPELCIWSLLSLRCGTVVSADSTGSVQFWSGDNGTLLQAHSNHKGDVNALAAAPSQNRVFSAGSDGQVWIWPVLCALVLDNRNTSDPFKQGAFGQVILYKLCTEKLQSYNDKSSSERMKKWVYVGYLRAHTHDVRALTMAVPISSEGSLSDEARDLQDEKERKVKKIRFKGKKLLDFSYGKWARFGVPMLVSAGDDAKLFAYSAKEFTRFSPHDVCPAPQRVPVQLVVNTRFSQTSFLLVQASSWLDVLCVRVPDVGSGPYGGLATTNLVARVKSKLSRKIVCSAMSNSGELFGYSDQIRPSLFALSRQSGQSTWTIGKRQLPQDLPSAHSMAFTCDGVRLLIAGHDRRIYIVDLEGLKLLHTFILCRGEQDKEGSLGDPPITKMFTSFDGQWLAAINCFGDIYIFNLEIQRQHWFISRLDGASVTAGGFPPQDNNILIITTSSNQFYIFDVEARQLGEWSMQHTFTLPKRYQEFPGEVIGLSFCPSSSSHPTKSSSLVVYSARAMCSIDFGKPVDEDDESELVNGALLKFQEIYFWDIAAFETKFVNGYGRIQKGAAFPPLDGIVLVLILNVFDGFSQAKVRFYGVARVTALFVKTEFVSISEIVEEVDCNPDTIHILYGLGTWGPCVLTNPTFNCTDAFCGKQRAIFEKAHVFHMESFSSWYCFIEECWAVLIATREGIQCLNRFLGIDNEVKLNVSLVLSSTRKGWFRVCFANMDDNTMEVVLLRIRTFMLEHNEPWFLKLRRQNSSAYLKRNEFMLQIQKSIHFPISQSPLV</sequence>
<evidence type="ECO:0000313" key="2">
    <source>
        <dbReference type="EMBL" id="KAG8499176.1"/>
    </source>
</evidence>
<protein>
    <submittedName>
        <fullName evidence="2">Uncharacterized protein</fullName>
    </submittedName>
</protein>
<reference evidence="2 3" key="1">
    <citation type="journal article" date="2021" name="bioRxiv">
        <title>The Gossypium anomalum genome as a resource for cotton improvement and evolutionary analysis of hybrid incompatibility.</title>
        <authorList>
            <person name="Grover C.E."/>
            <person name="Yuan D."/>
            <person name="Arick M.A."/>
            <person name="Miller E.R."/>
            <person name="Hu G."/>
            <person name="Peterson D.G."/>
            <person name="Wendel J.F."/>
            <person name="Udall J.A."/>
        </authorList>
    </citation>
    <scope>NUCLEOTIDE SEQUENCE [LARGE SCALE GENOMIC DNA]</scope>
    <source>
        <strain evidence="2">JFW-Udall</strain>
        <tissue evidence="2">Leaf</tissue>
    </source>
</reference>